<comment type="caution">
    <text evidence="2">The sequence shown here is derived from an EMBL/GenBank/DDBJ whole genome shotgun (WGS) entry which is preliminary data.</text>
</comment>
<organism evidence="2 3">
    <name type="scientific">Rhynchophorus ferrugineus</name>
    <name type="common">Red palm weevil</name>
    <name type="synonym">Curculio ferrugineus</name>
    <dbReference type="NCBI Taxonomy" id="354439"/>
    <lineage>
        <taxon>Eukaryota</taxon>
        <taxon>Metazoa</taxon>
        <taxon>Ecdysozoa</taxon>
        <taxon>Arthropoda</taxon>
        <taxon>Hexapoda</taxon>
        <taxon>Insecta</taxon>
        <taxon>Pterygota</taxon>
        <taxon>Neoptera</taxon>
        <taxon>Endopterygota</taxon>
        <taxon>Coleoptera</taxon>
        <taxon>Polyphaga</taxon>
        <taxon>Cucujiformia</taxon>
        <taxon>Curculionidae</taxon>
        <taxon>Dryophthorinae</taxon>
        <taxon>Rhynchophorus</taxon>
    </lineage>
</organism>
<evidence type="ECO:0000313" key="2">
    <source>
        <dbReference type="EMBL" id="KAF7286293.1"/>
    </source>
</evidence>
<keyword evidence="3" id="KW-1185">Reference proteome</keyword>
<reference evidence="2" key="1">
    <citation type="submission" date="2020-08" db="EMBL/GenBank/DDBJ databases">
        <title>Genome sequencing and assembly of the red palm weevil Rhynchophorus ferrugineus.</title>
        <authorList>
            <person name="Dias G.B."/>
            <person name="Bergman C.M."/>
            <person name="Manee M."/>
        </authorList>
    </citation>
    <scope>NUCLEOTIDE SEQUENCE</scope>
    <source>
        <strain evidence="2">AA-2017</strain>
        <tissue evidence="2">Whole larva</tissue>
    </source>
</reference>
<name>A0A834IWH2_RHYFE</name>
<protein>
    <submittedName>
        <fullName evidence="2">Uncharacterized protein</fullName>
    </submittedName>
</protein>
<evidence type="ECO:0000313" key="3">
    <source>
        <dbReference type="Proteomes" id="UP000625711"/>
    </source>
</evidence>
<gene>
    <name evidence="2" type="ORF">GWI33_006166</name>
</gene>
<feature type="compositionally biased region" description="Polar residues" evidence="1">
    <location>
        <begin position="1"/>
        <end position="11"/>
    </location>
</feature>
<feature type="compositionally biased region" description="Basic and acidic residues" evidence="1">
    <location>
        <begin position="22"/>
        <end position="31"/>
    </location>
</feature>
<dbReference type="Proteomes" id="UP000625711">
    <property type="component" value="Unassembled WGS sequence"/>
</dbReference>
<dbReference type="EMBL" id="JAACXV010000030">
    <property type="protein sequence ID" value="KAF7286293.1"/>
    <property type="molecule type" value="Genomic_DNA"/>
</dbReference>
<accession>A0A834IWH2</accession>
<dbReference type="AlphaFoldDB" id="A0A834IWH2"/>
<evidence type="ECO:0000256" key="1">
    <source>
        <dbReference type="SAM" id="MobiDB-lite"/>
    </source>
</evidence>
<proteinExistence type="predicted"/>
<feature type="region of interest" description="Disordered" evidence="1">
    <location>
        <begin position="1"/>
        <end position="48"/>
    </location>
</feature>
<sequence length="163" mass="18028">MDISRTASSTKDPSEVSFKPSCADRDRDMGQKRPTGPEEISGPRRSVKTRVHTNTFAVTSGLRIALGAFFGAARSRIKLRACDRSDRNTRSGRGFKWRDGGNRHEAGFAAGSQIEINDASKANNYKEYYYIADDHEDPLKDAEQVNIILGGQISTKFSLKQGI</sequence>